<dbReference type="STRING" id="490188.SAMN04488068_3318"/>
<evidence type="ECO:0000313" key="5">
    <source>
        <dbReference type="Proteomes" id="UP000199758"/>
    </source>
</evidence>
<dbReference type="InterPro" id="IPR051053">
    <property type="entry name" value="ECH/Chromodomain_protein"/>
</dbReference>
<dbReference type="InterPro" id="IPR029045">
    <property type="entry name" value="ClpP/crotonase-like_dom_sf"/>
</dbReference>
<dbReference type="RefSeq" id="WP_084083522.1">
    <property type="nucleotide sequence ID" value="NZ_FQWZ01000009.1"/>
</dbReference>
<dbReference type="Pfam" id="PF00378">
    <property type="entry name" value="ECH_1"/>
    <property type="match status" value="1"/>
</dbReference>
<sequence length="258" mass="28022">MSQPLTVTELHGAVMTLRLNRADKKNALNSELYNGITAAFAEAAANPAVRVVLMTGTADSFCAGNDIVDFLQNTPTTADDAPVMRFMRAMANFPKPIVTAVNGLAIGVGVTMLLHSDLVYAAQSAKLQMPFTNIGICPEFASSLLLPAMMGHQRAAELTMFGEPFDAQTAREVGIVNAVLPDAELAAFAMERAQKLAQQPPNALRTTKALLKRWPIEQINEAIPYEASFFMPMLKMPEAIEALGAFMQKRKPDFSRFS</sequence>
<accession>A0A1M5S421</accession>
<dbReference type="AlphaFoldDB" id="A0A1M5S421"/>
<keyword evidence="5" id="KW-1185">Reference proteome</keyword>
<dbReference type="PANTHER" id="PTHR43684">
    <property type="match status" value="1"/>
</dbReference>
<dbReference type="SUPFAM" id="SSF52096">
    <property type="entry name" value="ClpP/crotonase"/>
    <property type="match status" value="1"/>
</dbReference>
<dbReference type="InterPro" id="IPR001753">
    <property type="entry name" value="Enoyl-CoA_hydra/iso"/>
</dbReference>
<protein>
    <submittedName>
        <fullName evidence="4">Enoyl-CoA hydratase/carnithine racemase</fullName>
    </submittedName>
</protein>
<dbReference type="GO" id="GO:0004165">
    <property type="term" value="F:delta(3)-delta(2)-enoyl-CoA isomerase activity"/>
    <property type="evidence" value="ECO:0007669"/>
    <property type="project" value="UniProtKB-ARBA"/>
</dbReference>
<dbReference type="Proteomes" id="UP000199758">
    <property type="component" value="Unassembled WGS sequence"/>
</dbReference>
<organism evidence="4 5">
    <name type="scientific">Hydrocarboniphaga daqingensis</name>
    <dbReference type="NCBI Taxonomy" id="490188"/>
    <lineage>
        <taxon>Bacteria</taxon>
        <taxon>Pseudomonadati</taxon>
        <taxon>Pseudomonadota</taxon>
        <taxon>Gammaproteobacteria</taxon>
        <taxon>Nevskiales</taxon>
        <taxon>Nevskiaceae</taxon>
        <taxon>Hydrocarboniphaga</taxon>
    </lineage>
</organism>
<dbReference type="OrthoDB" id="9797151at2"/>
<evidence type="ECO:0000256" key="2">
    <source>
        <dbReference type="ARBA" id="ARBA00023140"/>
    </source>
</evidence>
<comment type="subcellular location">
    <subcellularLocation>
        <location evidence="1">Peroxisome</location>
    </subcellularLocation>
</comment>
<dbReference type="CDD" id="cd06558">
    <property type="entry name" value="crotonase-like"/>
    <property type="match status" value="1"/>
</dbReference>
<gene>
    <name evidence="4" type="ORF">SAMN04488068_3318</name>
</gene>
<dbReference type="EMBL" id="FQWZ01000009">
    <property type="protein sequence ID" value="SHH33241.1"/>
    <property type="molecule type" value="Genomic_DNA"/>
</dbReference>
<keyword evidence="3" id="KW-0413">Isomerase</keyword>
<keyword evidence="2" id="KW-0576">Peroxisome</keyword>
<reference evidence="4 5" key="1">
    <citation type="submission" date="2016-11" db="EMBL/GenBank/DDBJ databases">
        <authorList>
            <person name="Jaros S."/>
            <person name="Januszkiewicz K."/>
            <person name="Wedrychowicz H."/>
        </authorList>
    </citation>
    <scope>NUCLEOTIDE SEQUENCE [LARGE SCALE GENOMIC DNA]</scope>
    <source>
        <strain evidence="4 5">CGMCC 1.7049</strain>
    </source>
</reference>
<evidence type="ECO:0000256" key="1">
    <source>
        <dbReference type="ARBA" id="ARBA00004275"/>
    </source>
</evidence>
<evidence type="ECO:0000313" key="4">
    <source>
        <dbReference type="EMBL" id="SHH33241.1"/>
    </source>
</evidence>
<name>A0A1M5S421_9GAMM</name>
<dbReference type="Gene3D" id="3.90.226.10">
    <property type="entry name" value="2-enoyl-CoA Hydratase, Chain A, domain 1"/>
    <property type="match status" value="1"/>
</dbReference>
<dbReference type="PANTHER" id="PTHR43684:SF1">
    <property type="entry name" value="ENOYL-COA DELTA ISOMERASE 2"/>
    <property type="match status" value="1"/>
</dbReference>
<evidence type="ECO:0000256" key="3">
    <source>
        <dbReference type="ARBA" id="ARBA00023235"/>
    </source>
</evidence>
<proteinExistence type="predicted"/>